<feature type="modified residue" description="N6-(pyridoxal phosphate)lysine" evidence="2">
    <location>
        <position position="189"/>
    </location>
</feature>
<evidence type="ECO:0000256" key="1">
    <source>
        <dbReference type="PIRSR" id="PIRSR000390-1"/>
    </source>
</evidence>
<evidence type="ECO:0000256" key="2">
    <source>
        <dbReference type="PIRSR" id="PIRSR000390-2"/>
    </source>
</evidence>
<dbReference type="PANTHER" id="PTHR30244">
    <property type="entry name" value="TRANSAMINASE"/>
    <property type="match status" value="1"/>
</dbReference>
<reference evidence="4 5" key="1">
    <citation type="journal article" date="2015" name="Nature">
        <title>rRNA introns, odd ribosomes, and small enigmatic genomes across a large radiation of phyla.</title>
        <authorList>
            <person name="Brown C.T."/>
            <person name="Hug L.A."/>
            <person name="Thomas B.C."/>
            <person name="Sharon I."/>
            <person name="Castelle C.J."/>
            <person name="Singh A."/>
            <person name="Wilkins M.J."/>
            <person name="Williams K.H."/>
            <person name="Banfield J.F."/>
        </authorList>
    </citation>
    <scope>NUCLEOTIDE SEQUENCE [LARGE SCALE GENOMIC DNA]</scope>
</reference>
<dbReference type="PIRSF" id="PIRSF000390">
    <property type="entry name" value="PLP_StrS"/>
    <property type="match status" value="1"/>
</dbReference>
<proteinExistence type="inferred from homology"/>
<dbReference type="Proteomes" id="UP000033867">
    <property type="component" value="Unassembled WGS sequence"/>
</dbReference>
<organism evidence="4 5">
    <name type="scientific">Candidatus Magasanikbacteria bacterium GW2011_GWE2_42_7</name>
    <dbReference type="NCBI Taxonomy" id="1619052"/>
    <lineage>
        <taxon>Bacteria</taxon>
        <taxon>Candidatus Magasanikiibacteriota</taxon>
    </lineage>
</organism>
<evidence type="ECO:0000313" key="5">
    <source>
        <dbReference type="Proteomes" id="UP000033867"/>
    </source>
</evidence>
<dbReference type="Gene3D" id="3.40.640.10">
    <property type="entry name" value="Type I PLP-dependent aspartate aminotransferase-like (Major domain)"/>
    <property type="match status" value="1"/>
</dbReference>
<sequence>MKKTIFTGFSPNTRAKDMSIAASFLFLPWKWFQWKKGTHEKRAMELLEGYFGENIQAITYDSGRSALYHALLALDVGEGDEVLVQAFTCMVVINAICWTGARPVYVDIEKDTLNMDPVKADHACSDKTKVIILQHTFGLPANIDALLDVAKKHNLKTIEDCAHSLGARYKGKLTGTYADIGMLSFGGEKIVSCVRGGALITKLPQLAVRLRKTHATLSPSTRRVIRQHLLHVVLFPMGKSLYHLGIGKVFLKVLKELHITNKIIYTEEKYGKQVAWYPSKLPNALSALLVSQLPEIESMNLHRRHIASLYKKKLPHVIETQQDTDMHIYLRFSLFVQNPNAVRDLAKKQGILLGDWYSLVIGPGDVDLSVAQYVKGTCPIAEERAAKALNLPTDIHIQDSDVLRILSVLTE</sequence>
<dbReference type="InterPro" id="IPR015422">
    <property type="entry name" value="PyrdxlP-dep_Trfase_small"/>
</dbReference>
<evidence type="ECO:0000313" key="4">
    <source>
        <dbReference type="EMBL" id="KKS73034.1"/>
    </source>
</evidence>
<name>A0A0G1BIH8_9BACT</name>
<keyword evidence="2 3" id="KW-0663">Pyridoxal phosphate</keyword>
<comment type="similarity">
    <text evidence="3">Belongs to the DegT/DnrJ/EryC1 family.</text>
</comment>
<dbReference type="InterPro" id="IPR000653">
    <property type="entry name" value="DegT/StrS_aminotransferase"/>
</dbReference>
<keyword evidence="4" id="KW-0032">Aminotransferase</keyword>
<dbReference type="GO" id="GO:0030170">
    <property type="term" value="F:pyridoxal phosphate binding"/>
    <property type="evidence" value="ECO:0007669"/>
    <property type="project" value="TreeGrafter"/>
</dbReference>
<dbReference type="GO" id="GO:0008483">
    <property type="term" value="F:transaminase activity"/>
    <property type="evidence" value="ECO:0007669"/>
    <property type="project" value="UniProtKB-KW"/>
</dbReference>
<dbReference type="InterPro" id="IPR015421">
    <property type="entry name" value="PyrdxlP-dep_Trfase_major"/>
</dbReference>
<dbReference type="EMBL" id="LCEK01000002">
    <property type="protein sequence ID" value="KKS73034.1"/>
    <property type="molecule type" value="Genomic_DNA"/>
</dbReference>
<protein>
    <submittedName>
        <fullName evidence="4">DegT/DnrJ/EryC1/StrS aminotransferase</fullName>
    </submittedName>
</protein>
<dbReference type="PANTHER" id="PTHR30244:SF34">
    <property type="entry name" value="DTDP-4-AMINO-4,6-DIDEOXYGALACTOSE TRANSAMINASE"/>
    <property type="match status" value="1"/>
</dbReference>
<dbReference type="Pfam" id="PF01041">
    <property type="entry name" value="DegT_DnrJ_EryC1"/>
    <property type="match status" value="2"/>
</dbReference>
<dbReference type="AlphaFoldDB" id="A0A0G1BIH8"/>
<accession>A0A0G1BIH8</accession>
<dbReference type="Gene3D" id="3.90.1150.10">
    <property type="entry name" value="Aspartate Aminotransferase, domain 1"/>
    <property type="match status" value="1"/>
</dbReference>
<dbReference type="GO" id="GO:0000271">
    <property type="term" value="P:polysaccharide biosynthetic process"/>
    <property type="evidence" value="ECO:0007669"/>
    <property type="project" value="TreeGrafter"/>
</dbReference>
<dbReference type="SUPFAM" id="SSF53383">
    <property type="entry name" value="PLP-dependent transferases"/>
    <property type="match status" value="1"/>
</dbReference>
<dbReference type="InterPro" id="IPR015424">
    <property type="entry name" value="PyrdxlP-dep_Trfase"/>
</dbReference>
<evidence type="ECO:0000256" key="3">
    <source>
        <dbReference type="RuleBase" id="RU004508"/>
    </source>
</evidence>
<gene>
    <name evidence="4" type="ORF">UV42_C0002G0014</name>
</gene>
<feature type="active site" description="Proton acceptor" evidence="1">
    <location>
        <position position="189"/>
    </location>
</feature>
<comment type="caution">
    <text evidence="4">The sequence shown here is derived from an EMBL/GenBank/DDBJ whole genome shotgun (WGS) entry which is preliminary data.</text>
</comment>
<keyword evidence="4" id="KW-0808">Transferase</keyword>